<proteinExistence type="predicted"/>
<name>A0A8C4N7R8_EPTBU</name>
<dbReference type="PROSITE" id="PS51233">
    <property type="entry name" value="VWFD"/>
    <property type="match status" value="1"/>
</dbReference>
<keyword evidence="2" id="KW-0325">Glycoprotein</keyword>
<evidence type="ECO:0000256" key="2">
    <source>
        <dbReference type="ARBA" id="ARBA00023180"/>
    </source>
</evidence>
<keyword evidence="5" id="KW-1185">Reference proteome</keyword>
<protein>
    <recommendedName>
        <fullName evidence="3">VWFD domain-containing protein</fullName>
    </recommendedName>
</protein>
<evidence type="ECO:0000313" key="4">
    <source>
        <dbReference type="Ensembl" id="ENSEBUP00000000247.1"/>
    </source>
</evidence>
<dbReference type="InterPro" id="IPR050780">
    <property type="entry name" value="Mucin_vWF_Thrombospondin_sf"/>
</dbReference>
<sequence>MYEATCSVWGQGHLRTFDQHSITFAGGCRYRFLYECREQHSIFSEFEVQYQRDSGSRLINEVILMTATHEITLRPGKVTMRDKATQENKVLSLPVIDHGLYFSKVGDYILIRHAQYHFTLSWNEEDNLMVTILHTIFFVLQADLHIPIFILFMQKTGSVGTEYHWSRLPAGVPYFDLMEDDDGAESTSHNTSVL</sequence>
<accession>A0A8C4N7R8</accession>
<dbReference type="InterPro" id="IPR001846">
    <property type="entry name" value="VWF_type-D"/>
</dbReference>
<evidence type="ECO:0000313" key="5">
    <source>
        <dbReference type="Proteomes" id="UP000694388"/>
    </source>
</evidence>
<dbReference type="PANTHER" id="PTHR11339">
    <property type="entry name" value="EXTRACELLULAR MATRIX GLYCOPROTEIN RELATED"/>
    <property type="match status" value="1"/>
</dbReference>
<organism evidence="4 5">
    <name type="scientific">Eptatretus burgeri</name>
    <name type="common">Inshore hagfish</name>
    <dbReference type="NCBI Taxonomy" id="7764"/>
    <lineage>
        <taxon>Eukaryota</taxon>
        <taxon>Metazoa</taxon>
        <taxon>Chordata</taxon>
        <taxon>Craniata</taxon>
        <taxon>Vertebrata</taxon>
        <taxon>Cyclostomata</taxon>
        <taxon>Myxini</taxon>
        <taxon>Myxiniformes</taxon>
        <taxon>Myxinidae</taxon>
        <taxon>Eptatretinae</taxon>
        <taxon>Eptatretus</taxon>
    </lineage>
</organism>
<evidence type="ECO:0000259" key="3">
    <source>
        <dbReference type="PROSITE" id="PS51233"/>
    </source>
</evidence>
<keyword evidence="1" id="KW-1015">Disulfide bond</keyword>
<dbReference type="Ensembl" id="ENSEBUT00000000537.1">
    <property type="protein sequence ID" value="ENSEBUP00000000247.1"/>
    <property type="gene ID" value="ENSEBUG00000000418.1"/>
</dbReference>
<reference evidence="4" key="2">
    <citation type="submission" date="2025-09" db="UniProtKB">
        <authorList>
            <consortium name="Ensembl"/>
        </authorList>
    </citation>
    <scope>IDENTIFICATION</scope>
</reference>
<dbReference type="Proteomes" id="UP000694388">
    <property type="component" value="Unplaced"/>
</dbReference>
<dbReference type="AlphaFoldDB" id="A0A8C4N7R8"/>
<dbReference type="Pfam" id="PF00094">
    <property type="entry name" value="VWD"/>
    <property type="match status" value="1"/>
</dbReference>
<reference evidence="4" key="1">
    <citation type="submission" date="2025-08" db="UniProtKB">
        <authorList>
            <consortium name="Ensembl"/>
        </authorList>
    </citation>
    <scope>IDENTIFICATION</scope>
</reference>
<feature type="domain" description="VWFD" evidence="3">
    <location>
        <begin position="4"/>
        <end position="194"/>
    </location>
</feature>
<evidence type="ECO:0000256" key="1">
    <source>
        <dbReference type="ARBA" id="ARBA00023157"/>
    </source>
</evidence>